<keyword evidence="5" id="KW-0762">Sugar transport</keyword>
<feature type="signal peptide" evidence="15">
    <location>
        <begin position="1"/>
        <end position="20"/>
    </location>
</feature>
<evidence type="ECO:0000256" key="14">
    <source>
        <dbReference type="ARBA" id="ARBA00023288"/>
    </source>
</evidence>
<evidence type="ECO:0000256" key="11">
    <source>
        <dbReference type="ARBA" id="ARBA00023136"/>
    </source>
</evidence>
<protein>
    <submittedName>
        <fullName evidence="18">Polysaccharide export protein</fullName>
    </submittedName>
</protein>
<dbReference type="RefSeq" id="WP_231042908.1">
    <property type="nucleotide sequence ID" value="NZ_CP106881.1"/>
</dbReference>
<dbReference type="InterPro" id="IPR054765">
    <property type="entry name" value="SLBB_dom"/>
</dbReference>
<dbReference type="Gene3D" id="3.10.560.10">
    <property type="entry name" value="Outer membrane lipoprotein wza domain like"/>
    <property type="match status" value="2"/>
</dbReference>
<dbReference type="PANTHER" id="PTHR33619:SF3">
    <property type="entry name" value="POLYSACCHARIDE EXPORT PROTEIN GFCE-RELATED"/>
    <property type="match status" value="1"/>
</dbReference>
<evidence type="ECO:0000256" key="6">
    <source>
        <dbReference type="ARBA" id="ARBA00022692"/>
    </source>
</evidence>
<feature type="domain" description="SLBB" evidence="17">
    <location>
        <begin position="190"/>
        <end position="263"/>
    </location>
</feature>
<keyword evidence="3" id="KW-0813">Transport</keyword>
<evidence type="ECO:0000256" key="12">
    <source>
        <dbReference type="ARBA" id="ARBA00023139"/>
    </source>
</evidence>
<keyword evidence="7 15" id="KW-0732">Signal</keyword>
<evidence type="ECO:0000259" key="16">
    <source>
        <dbReference type="Pfam" id="PF02563"/>
    </source>
</evidence>
<feature type="chain" id="PRO_5046407949" evidence="15">
    <location>
        <begin position="21"/>
        <end position="399"/>
    </location>
</feature>
<keyword evidence="13" id="KW-0998">Cell outer membrane</keyword>
<comment type="subcellular location">
    <subcellularLocation>
        <location evidence="1">Cell outer membrane</location>
        <topology evidence="1">Multi-pass membrane protein</topology>
    </subcellularLocation>
</comment>
<keyword evidence="6" id="KW-0812">Transmembrane</keyword>
<keyword evidence="14" id="KW-0449">Lipoprotein</keyword>
<evidence type="ECO:0000256" key="7">
    <source>
        <dbReference type="ARBA" id="ARBA00022729"/>
    </source>
</evidence>
<keyword evidence="12" id="KW-0564">Palmitate</keyword>
<evidence type="ECO:0000256" key="10">
    <source>
        <dbReference type="ARBA" id="ARBA00023114"/>
    </source>
</evidence>
<sequence length="399" mass="42398">MKTRSAATTASSTTLRLLLAAGVAAVLSACSTSPTWLPTSGPSREQVEEVAAAPNDRGIQIVEVNDAVARRVLASQRQSLFSEVFGTSAQSGYVIGAGDVIEVSVWEAPPAALFGSGAIDPRTGPSTTRVTALPEQMVNSNGSVNIPFAGQIMAAGRSPQQIEAEIIQRLKGKANQPQVLVRMIRNNTANVTVVGEVANSTRMPLTARGERLLDALAAAGGTRQPVNKMTLQVTRGNQVQALPLDTIIRDPRQNILLQPGDVVTSLFQPLSFTALGATGKNEELNFEAQGISLAQALARVGGVQDNRADAQGVFIFRLESPAALDLQGKTIMTTPEGLVPVIYRMNLRDPASFFVAQSFPIRDKDLLYVSNAPAAELQKFLNVIFSTVFPVANLISVTR</sequence>
<dbReference type="Pfam" id="PF22461">
    <property type="entry name" value="SLBB_2"/>
    <property type="match status" value="2"/>
</dbReference>
<dbReference type="PANTHER" id="PTHR33619">
    <property type="entry name" value="POLYSACCHARIDE EXPORT PROTEIN GFCE-RELATED"/>
    <property type="match status" value="1"/>
</dbReference>
<keyword evidence="10" id="KW-0626">Porin</keyword>
<evidence type="ECO:0000256" key="1">
    <source>
        <dbReference type="ARBA" id="ARBA00004571"/>
    </source>
</evidence>
<dbReference type="InterPro" id="IPR049712">
    <property type="entry name" value="Poly_export"/>
</dbReference>
<evidence type="ECO:0000259" key="17">
    <source>
        <dbReference type="Pfam" id="PF22461"/>
    </source>
</evidence>
<evidence type="ECO:0000256" key="15">
    <source>
        <dbReference type="SAM" id="SignalP"/>
    </source>
</evidence>
<evidence type="ECO:0000313" key="18">
    <source>
        <dbReference type="EMBL" id="UYG53201.1"/>
    </source>
</evidence>
<dbReference type="InterPro" id="IPR003715">
    <property type="entry name" value="Poly_export_N"/>
</dbReference>
<evidence type="ECO:0000256" key="13">
    <source>
        <dbReference type="ARBA" id="ARBA00023237"/>
    </source>
</evidence>
<dbReference type="Proteomes" id="UP001162800">
    <property type="component" value="Chromosome"/>
</dbReference>
<evidence type="ECO:0000256" key="2">
    <source>
        <dbReference type="ARBA" id="ARBA00009450"/>
    </source>
</evidence>
<evidence type="ECO:0000313" key="19">
    <source>
        <dbReference type="Proteomes" id="UP001162800"/>
    </source>
</evidence>
<proteinExistence type="inferred from homology"/>
<accession>A0ABY6GDN9</accession>
<reference evidence="18" key="1">
    <citation type="submission" date="2022-09" db="EMBL/GenBank/DDBJ databases">
        <title>The complete genome of Acidovorax sp. 5MLIR.</title>
        <authorList>
            <person name="Liu L."/>
            <person name="Yue J."/>
            <person name="Yang F."/>
            <person name="Yuan J."/>
            <person name="Li L."/>
        </authorList>
    </citation>
    <scope>NUCLEOTIDE SEQUENCE</scope>
    <source>
        <strain evidence="18">5MLIR</strain>
    </source>
</reference>
<dbReference type="Pfam" id="PF02563">
    <property type="entry name" value="Poly_export"/>
    <property type="match status" value="1"/>
</dbReference>
<organism evidence="18 19">
    <name type="scientific">Comamonas endophytica</name>
    <dbReference type="NCBI Taxonomy" id="2949090"/>
    <lineage>
        <taxon>Bacteria</taxon>
        <taxon>Pseudomonadati</taxon>
        <taxon>Pseudomonadota</taxon>
        <taxon>Betaproteobacteria</taxon>
        <taxon>Burkholderiales</taxon>
        <taxon>Comamonadaceae</taxon>
        <taxon>Comamonas</taxon>
    </lineage>
</organism>
<keyword evidence="19" id="KW-1185">Reference proteome</keyword>
<dbReference type="Gene3D" id="3.30.1950.10">
    <property type="entry name" value="wza like domain"/>
    <property type="match status" value="1"/>
</dbReference>
<comment type="similarity">
    <text evidence="2">Belongs to the BexD/CtrA/VexA family.</text>
</comment>
<evidence type="ECO:0000256" key="8">
    <source>
        <dbReference type="ARBA" id="ARBA00023047"/>
    </source>
</evidence>
<evidence type="ECO:0000256" key="9">
    <source>
        <dbReference type="ARBA" id="ARBA00023065"/>
    </source>
</evidence>
<evidence type="ECO:0000256" key="3">
    <source>
        <dbReference type="ARBA" id="ARBA00022448"/>
    </source>
</evidence>
<feature type="domain" description="SLBB" evidence="17">
    <location>
        <begin position="275"/>
        <end position="369"/>
    </location>
</feature>
<name>A0ABY6GDN9_9BURK</name>
<keyword evidence="8" id="KW-0625">Polysaccharide transport</keyword>
<evidence type="ECO:0000256" key="4">
    <source>
        <dbReference type="ARBA" id="ARBA00022452"/>
    </source>
</evidence>
<gene>
    <name evidence="18" type="ORF">M9799_08300</name>
</gene>
<feature type="domain" description="Polysaccharide export protein N-terminal" evidence="16">
    <location>
        <begin position="89"/>
        <end position="183"/>
    </location>
</feature>
<dbReference type="EMBL" id="CP106881">
    <property type="protein sequence ID" value="UYG53201.1"/>
    <property type="molecule type" value="Genomic_DNA"/>
</dbReference>
<keyword evidence="9" id="KW-0406">Ion transport</keyword>
<dbReference type="PROSITE" id="PS51257">
    <property type="entry name" value="PROKAR_LIPOPROTEIN"/>
    <property type="match status" value="1"/>
</dbReference>
<keyword evidence="11" id="KW-0472">Membrane</keyword>
<keyword evidence="4" id="KW-1134">Transmembrane beta strand</keyword>
<evidence type="ECO:0000256" key="5">
    <source>
        <dbReference type="ARBA" id="ARBA00022597"/>
    </source>
</evidence>